<organism evidence="2 3">
    <name type="scientific">Rangifer tarandus platyrhynchus</name>
    <name type="common">Svalbard reindeer</name>
    <dbReference type="NCBI Taxonomy" id="3082113"/>
    <lineage>
        <taxon>Eukaryota</taxon>
        <taxon>Metazoa</taxon>
        <taxon>Chordata</taxon>
        <taxon>Craniata</taxon>
        <taxon>Vertebrata</taxon>
        <taxon>Euteleostomi</taxon>
        <taxon>Mammalia</taxon>
        <taxon>Eutheria</taxon>
        <taxon>Laurasiatheria</taxon>
        <taxon>Artiodactyla</taxon>
        <taxon>Ruminantia</taxon>
        <taxon>Pecora</taxon>
        <taxon>Cervidae</taxon>
        <taxon>Odocoileinae</taxon>
        <taxon>Rangifer</taxon>
    </lineage>
</organism>
<dbReference type="Proteomes" id="UP001176941">
    <property type="component" value="Chromosome 23"/>
</dbReference>
<evidence type="ECO:0000256" key="1">
    <source>
        <dbReference type="SAM" id="MobiDB-lite"/>
    </source>
</evidence>
<feature type="region of interest" description="Disordered" evidence="1">
    <location>
        <begin position="1"/>
        <end position="42"/>
    </location>
</feature>
<accession>A0ABN8YX13</accession>
<evidence type="ECO:0000313" key="2">
    <source>
        <dbReference type="EMBL" id="CAI9164446.1"/>
    </source>
</evidence>
<protein>
    <submittedName>
        <fullName evidence="2">Uncharacterized protein</fullName>
    </submittedName>
</protein>
<gene>
    <name evidence="2" type="ORF">MRATA1EN1_LOCUS13408</name>
</gene>
<reference evidence="2" key="1">
    <citation type="submission" date="2023-04" db="EMBL/GenBank/DDBJ databases">
        <authorList>
            <consortium name="ELIXIR-Norway"/>
        </authorList>
    </citation>
    <scope>NUCLEOTIDE SEQUENCE [LARGE SCALE GENOMIC DNA]</scope>
</reference>
<keyword evidence="3" id="KW-1185">Reference proteome</keyword>
<sequence>MAGEGVGSKRSPLSSGVGALGLRGARRPVDPPAARPAENESLALPAEPLAVAEGWCCARGAEARSRGSLAPRPHLRPEGCSEAASAFPLVRSLQGLRSG</sequence>
<evidence type="ECO:0000313" key="3">
    <source>
        <dbReference type="Proteomes" id="UP001176941"/>
    </source>
</evidence>
<dbReference type="EMBL" id="OX459959">
    <property type="protein sequence ID" value="CAI9164446.1"/>
    <property type="molecule type" value="Genomic_DNA"/>
</dbReference>
<proteinExistence type="predicted"/>
<name>A0ABN8YX13_RANTA</name>